<keyword evidence="3" id="KW-1185">Reference proteome</keyword>
<organism evidence="2 3">
    <name type="scientific">Olpidium bornovanus</name>
    <dbReference type="NCBI Taxonomy" id="278681"/>
    <lineage>
        <taxon>Eukaryota</taxon>
        <taxon>Fungi</taxon>
        <taxon>Fungi incertae sedis</taxon>
        <taxon>Olpidiomycota</taxon>
        <taxon>Olpidiomycotina</taxon>
        <taxon>Olpidiomycetes</taxon>
        <taxon>Olpidiales</taxon>
        <taxon>Olpidiaceae</taxon>
        <taxon>Olpidium</taxon>
    </lineage>
</organism>
<evidence type="ECO:0000313" key="2">
    <source>
        <dbReference type="EMBL" id="KAG5461567.1"/>
    </source>
</evidence>
<feature type="compositionally biased region" description="Polar residues" evidence="1">
    <location>
        <begin position="54"/>
        <end position="66"/>
    </location>
</feature>
<name>A0A8H7ZYK3_9FUNG</name>
<dbReference type="EMBL" id="JAEFCI010003446">
    <property type="protein sequence ID" value="KAG5461567.1"/>
    <property type="molecule type" value="Genomic_DNA"/>
</dbReference>
<reference evidence="2 3" key="1">
    <citation type="journal article" name="Sci. Rep.">
        <title>Genome-scale phylogenetic analyses confirm Olpidium as the closest living zoosporic fungus to the non-flagellated, terrestrial fungi.</title>
        <authorList>
            <person name="Chang Y."/>
            <person name="Rochon D."/>
            <person name="Sekimoto S."/>
            <person name="Wang Y."/>
            <person name="Chovatia M."/>
            <person name="Sandor L."/>
            <person name="Salamov A."/>
            <person name="Grigoriev I.V."/>
            <person name="Stajich J.E."/>
            <person name="Spatafora J.W."/>
        </authorList>
    </citation>
    <scope>NUCLEOTIDE SEQUENCE [LARGE SCALE GENOMIC DNA]</scope>
    <source>
        <strain evidence="2">S191</strain>
    </source>
</reference>
<feature type="region of interest" description="Disordered" evidence="1">
    <location>
        <begin position="48"/>
        <end position="72"/>
    </location>
</feature>
<proteinExistence type="predicted"/>
<dbReference type="Proteomes" id="UP000673691">
    <property type="component" value="Unassembled WGS sequence"/>
</dbReference>
<protein>
    <submittedName>
        <fullName evidence="2">Uncharacterized protein</fullName>
    </submittedName>
</protein>
<comment type="caution">
    <text evidence="2">The sequence shown here is derived from an EMBL/GenBank/DDBJ whole genome shotgun (WGS) entry which is preliminary data.</text>
</comment>
<evidence type="ECO:0000313" key="3">
    <source>
        <dbReference type="Proteomes" id="UP000673691"/>
    </source>
</evidence>
<dbReference type="AlphaFoldDB" id="A0A8H7ZYK3"/>
<feature type="non-terminal residue" evidence="2">
    <location>
        <position position="72"/>
    </location>
</feature>
<gene>
    <name evidence="2" type="ORF">BJ554DRAFT_6219</name>
</gene>
<accession>A0A8H7ZYK3</accession>
<evidence type="ECO:0000256" key="1">
    <source>
        <dbReference type="SAM" id="MobiDB-lite"/>
    </source>
</evidence>
<sequence>MYILLMGCEVISCVIFARSSSKPAPTSSVKGMQLGRKTKASDMFEAIKSESNLDDSTTPAGAQQTAPRVPME</sequence>